<dbReference type="AlphaFoldDB" id="A0A077FBD9"/>
<dbReference type="EMBL" id="CP009048">
    <property type="protein sequence ID" value="AIL61114.1"/>
    <property type="molecule type" value="Genomic_DNA"/>
</dbReference>
<proteinExistence type="predicted"/>
<evidence type="ECO:0000313" key="2">
    <source>
        <dbReference type="Proteomes" id="UP000028931"/>
    </source>
</evidence>
<sequence>MKRAEYEDLEGYAMAVLIGLLSQGGTDHSVAPAKAFDIAEAFQQEKLKRIGEKPPFDS</sequence>
<dbReference type="HOGENOM" id="CLU_209188_0_0_6"/>
<protein>
    <submittedName>
        <fullName evidence="1">Uncharacterized protein</fullName>
    </submittedName>
</protein>
<gene>
    <name evidence="1" type="ORF">PSAKL28_18900</name>
</gene>
<dbReference type="RefSeq" id="WP_167335118.1">
    <property type="nucleotide sequence ID" value="NZ_CP009048.1"/>
</dbReference>
<reference evidence="1 2" key="1">
    <citation type="submission" date="2014-07" db="EMBL/GenBank/DDBJ databases">
        <authorList>
            <person name="Lee K."/>
            <person name="Lim J.Y."/>
            <person name="Hwang I."/>
        </authorList>
    </citation>
    <scope>NUCLEOTIDE SEQUENCE [LARGE SCALE GENOMIC DNA]</scope>
    <source>
        <strain evidence="1 2">KL28</strain>
    </source>
</reference>
<dbReference type="Proteomes" id="UP000028931">
    <property type="component" value="Chromosome"/>
</dbReference>
<name>A0A077FBD9_9PSED</name>
<organism evidence="1 2">
    <name type="scientific">Pseudomonas alkylphenolica</name>
    <dbReference type="NCBI Taxonomy" id="237609"/>
    <lineage>
        <taxon>Bacteria</taxon>
        <taxon>Pseudomonadati</taxon>
        <taxon>Pseudomonadota</taxon>
        <taxon>Gammaproteobacteria</taxon>
        <taxon>Pseudomonadales</taxon>
        <taxon>Pseudomonadaceae</taxon>
        <taxon>Pseudomonas</taxon>
    </lineage>
</organism>
<accession>A0A077FBD9</accession>
<dbReference type="KEGG" id="palk:PSAKL28_18900"/>
<evidence type="ECO:0000313" key="1">
    <source>
        <dbReference type="EMBL" id="AIL61114.1"/>
    </source>
</evidence>